<evidence type="ECO:0000313" key="3">
    <source>
        <dbReference type="WBParaSite" id="maker-PairedContig_3872-snap-gene-3.17-mRNA-1"/>
    </source>
</evidence>
<protein>
    <submittedName>
        <fullName evidence="3">Uncharacterized protein</fullName>
    </submittedName>
</protein>
<sequence length="302" mass="33689">MKGKAKTCLKAAEVNPSTKSVIMKSTICKGSENVIKERKPTKKKTKNSKQKWIAMRKCAKNSSFRVLAGKKGKQNNLVVTNIFPIMWCVICYHLLGDNMKPSSWALDAAGDTTHNTVSINTVKYNVKEEYKRTFLTKFIFLGTCFHRWKHILQDLPDIVDHYTVHKKTLTRITVSKIGLEDRRGKKGASAGLGCNVNTMKGTRNSRISSSSKYDHENFSLSTAAKCIRARRQKIIAKMSLKKHNKSAVPASRSGKNIINGGGDASVDKMMQSDTNVDRNMKQGFGAINTAKIFEKAKGRTID</sequence>
<keyword evidence="2" id="KW-1133">Transmembrane helix</keyword>
<feature type="transmembrane region" description="Helical" evidence="2">
    <location>
        <begin position="77"/>
        <end position="95"/>
    </location>
</feature>
<accession>A0A1I8EPT0</accession>
<evidence type="ECO:0000256" key="2">
    <source>
        <dbReference type="SAM" id="Phobius"/>
    </source>
</evidence>
<keyword evidence="2" id="KW-0812">Transmembrane</keyword>
<reference evidence="3" key="1">
    <citation type="submission" date="2016-11" db="UniProtKB">
        <authorList>
            <consortium name="WormBaseParasite"/>
        </authorList>
    </citation>
    <scope>IDENTIFICATION</scope>
    <source>
        <strain evidence="3">pt0022</strain>
    </source>
</reference>
<dbReference type="WBParaSite" id="maker-PairedContig_3872-snap-gene-3.17-mRNA-1">
    <property type="protein sequence ID" value="maker-PairedContig_3872-snap-gene-3.17-mRNA-1"/>
    <property type="gene ID" value="maker-PairedContig_3872-snap-gene-3.17"/>
</dbReference>
<keyword evidence="2" id="KW-0472">Membrane</keyword>
<name>A0A1I8EPT0_WUCBA</name>
<proteinExistence type="predicted"/>
<organism evidence="3">
    <name type="scientific">Wuchereria bancrofti</name>
    <dbReference type="NCBI Taxonomy" id="6293"/>
    <lineage>
        <taxon>Eukaryota</taxon>
        <taxon>Metazoa</taxon>
        <taxon>Ecdysozoa</taxon>
        <taxon>Nematoda</taxon>
        <taxon>Chromadorea</taxon>
        <taxon>Rhabditida</taxon>
        <taxon>Spirurina</taxon>
        <taxon>Spiruromorpha</taxon>
        <taxon>Filarioidea</taxon>
        <taxon>Onchocercidae</taxon>
        <taxon>Wuchereria</taxon>
    </lineage>
</organism>
<evidence type="ECO:0000256" key="1">
    <source>
        <dbReference type="SAM" id="MobiDB-lite"/>
    </source>
</evidence>
<dbReference type="AlphaFoldDB" id="A0A1I8EPT0"/>
<feature type="region of interest" description="Disordered" evidence="1">
    <location>
        <begin position="245"/>
        <end position="265"/>
    </location>
</feature>